<evidence type="ECO:0008006" key="3">
    <source>
        <dbReference type="Google" id="ProtNLM"/>
    </source>
</evidence>
<accession>A0A5E4Q118</accession>
<dbReference type="SUPFAM" id="SSF48371">
    <property type="entry name" value="ARM repeat"/>
    <property type="match status" value="1"/>
</dbReference>
<name>A0A5E4Q118_9NEOP</name>
<dbReference type="AlphaFoldDB" id="A0A5E4Q118"/>
<dbReference type="InterPro" id="IPR016024">
    <property type="entry name" value="ARM-type_fold"/>
</dbReference>
<evidence type="ECO:0000313" key="1">
    <source>
        <dbReference type="EMBL" id="VVC90924.1"/>
    </source>
</evidence>
<reference evidence="1 2" key="1">
    <citation type="submission" date="2017-07" db="EMBL/GenBank/DDBJ databases">
        <authorList>
            <person name="Talla V."/>
            <person name="Backstrom N."/>
        </authorList>
    </citation>
    <scope>NUCLEOTIDE SEQUENCE [LARGE SCALE GENOMIC DNA]</scope>
</reference>
<organism evidence="1 2">
    <name type="scientific">Leptidea sinapis</name>
    <dbReference type="NCBI Taxonomy" id="189913"/>
    <lineage>
        <taxon>Eukaryota</taxon>
        <taxon>Metazoa</taxon>
        <taxon>Ecdysozoa</taxon>
        <taxon>Arthropoda</taxon>
        <taxon>Hexapoda</taxon>
        <taxon>Insecta</taxon>
        <taxon>Pterygota</taxon>
        <taxon>Neoptera</taxon>
        <taxon>Endopterygota</taxon>
        <taxon>Lepidoptera</taxon>
        <taxon>Glossata</taxon>
        <taxon>Ditrysia</taxon>
        <taxon>Papilionoidea</taxon>
        <taxon>Pieridae</taxon>
        <taxon>Dismorphiinae</taxon>
        <taxon>Leptidea</taxon>
    </lineage>
</organism>
<dbReference type="EMBL" id="FZQP02000904">
    <property type="protein sequence ID" value="VVC90924.1"/>
    <property type="molecule type" value="Genomic_DNA"/>
</dbReference>
<protein>
    <recommendedName>
        <fullName evidence="3">Protein kinase domain-containing protein</fullName>
    </recommendedName>
</protein>
<gene>
    <name evidence="1" type="ORF">LSINAPIS_LOCUS3733</name>
</gene>
<dbReference type="PANTHER" id="PTHR12984">
    <property type="entry name" value="SCY1-RELATED S/T PROTEIN KINASE-LIKE"/>
    <property type="match status" value="1"/>
</dbReference>
<dbReference type="InterPro" id="IPR051177">
    <property type="entry name" value="CIK-Related_Protein"/>
</dbReference>
<dbReference type="SUPFAM" id="SSF56112">
    <property type="entry name" value="Protein kinase-like (PK-like)"/>
    <property type="match status" value="1"/>
</dbReference>
<sequence length="644" mass="73607">MGNEASNLSGLEVYEKACDCTDFWSHYQASVKDSCRYFSVNGNGLISVFKGEIGSLGPLWTVSTPLEKFCNNILKYRHPFIVRYISSWLQRSTFHLATEYVQPLAHKLTSQTPLQKCIGLNNILQALVFLHEHGQVSHNNVCISSIYICGDDQWKLGGLQYLCSFSELTSTYLKQARLHRYDKAIDPNEESSEYTATIDQYAFAVLVDEVLNGCKDDDIPHLKDFKTYCRECLQNSESTKRPKLSAVLQHNFFNHEFILLHKFLSFLALKTEDEKGEFFSNILDHLKCYDEETVAKQFGGLLLSRLVLLDHTARVNVIPYILKPRNDRQKNCEQNGFFSLSIFKDHLKPRLLQLFSVRDSQIRMILLTHFSKYVNVFSHEELSQQILPELLLGIKDIDDNLVSSTLQCLSELVPILGAETVIGGKRSRIFTDGRPNSNSVVKKEGNHVNYNGCNNLNEFSCSENVYKNVINQTIYDAALSLNERPSPVGGESIDVENISILENSKKTGEAENWDEWDNDSRETTSEVFNEFKMNENFIDIPLTNNEKAIDTCSYQYEKSKTHLLQRAAIEAKKNIIDISELDIKNTKEQMKKNVDDVDFFADMTPVIEKQNIIVLSDNNISSKFNFVPSIENDDNEGWGETWND</sequence>
<keyword evidence="2" id="KW-1185">Reference proteome</keyword>
<dbReference type="PANTHER" id="PTHR12984:SF15">
    <property type="entry name" value="PROTEIN-ASSOCIATING WITH THE CARBOXYL-TERMINAL DOMAIN OF EZRIN"/>
    <property type="match status" value="1"/>
</dbReference>
<dbReference type="Gene3D" id="1.25.10.10">
    <property type="entry name" value="Leucine-rich Repeat Variant"/>
    <property type="match status" value="1"/>
</dbReference>
<dbReference type="InterPro" id="IPR011009">
    <property type="entry name" value="Kinase-like_dom_sf"/>
</dbReference>
<evidence type="ECO:0000313" key="2">
    <source>
        <dbReference type="Proteomes" id="UP000324832"/>
    </source>
</evidence>
<dbReference type="Proteomes" id="UP000324832">
    <property type="component" value="Unassembled WGS sequence"/>
</dbReference>
<proteinExistence type="predicted"/>
<dbReference type="Gene3D" id="1.10.510.10">
    <property type="entry name" value="Transferase(Phosphotransferase) domain 1"/>
    <property type="match status" value="1"/>
</dbReference>
<dbReference type="InterPro" id="IPR011989">
    <property type="entry name" value="ARM-like"/>
</dbReference>